<comment type="caution">
    <text evidence="2">The sequence shown here is derived from an EMBL/GenBank/DDBJ whole genome shotgun (WGS) entry which is preliminary data.</text>
</comment>
<accession>A0A7Z7BAX1</accession>
<protein>
    <submittedName>
        <fullName evidence="2">Uncharacterized protein</fullName>
    </submittedName>
</protein>
<sequence>MWFTRTTGNGCRFYIFVSQDSRKSKKYEDRGPSDWRVSAARREVTEDIEMARIMSGIGTSNVPTVTITNPGMVRHAKRNTQSIPEDAPGI</sequence>
<dbReference type="EMBL" id="FNDI01000017">
    <property type="protein sequence ID" value="SDI44275.1"/>
    <property type="molecule type" value="Genomic_DNA"/>
</dbReference>
<evidence type="ECO:0000313" key="2">
    <source>
        <dbReference type="EMBL" id="SDI44275.1"/>
    </source>
</evidence>
<evidence type="ECO:0000256" key="1">
    <source>
        <dbReference type="SAM" id="MobiDB-lite"/>
    </source>
</evidence>
<dbReference type="AlphaFoldDB" id="A0A7Z7BAX1"/>
<proteinExistence type="predicted"/>
<evidence type="ECO:0000313" key="3">
    <source>
        <dbReference type="Proteomes" id="UP000198900"/>
    </source>
</evidence>
<feature type="compositionally biased region" description="Polar residues" evidence="1">
    <location>
        <begin position="60"/>
        <end position="69"/>
    </location>
</feature>
<name>A0A7Z7BAX1_9BURK</name>
<gene>
    <name evidence="2" type="ORF">SAMN04487926_11735</name>
</gene>
<organism evidence="2 3">
    <name type="scientific">Paraburkholderia steynii</name>
    <dbReference type="NCBI Taxonomy" id="1245441"/>
    <lineage>
        <taxon>Bacteria</taxon>
        <taxon>Pseudomonadati</taxon>
        <taxon>Pseudomonadota</taxon>
        <taxon>Betaproteobacteria</taxon>
        <taxon>Burkholderiales</taxon>
        <taxon>Burkholderiaceae</taxon>
        <taxon>Paraburkholderia</taxon>
    </lineage>
</organism>
<dbReference type="Proteomes" id="UP000198900">
    <property type="component" value="Unassembled WGS sequence"/>
</dbReference>
<reference evidence="2" key="1">
    <citation type="submission" date="2016-10" db="EMBL/GenBank/DDBJ databases">
        <authorList>
            <person name="Varghese N."/>
            <person name="Submissions S."/>
        </authorList>
    </citation>
    <scope>NUCLEOTIDE SEQUENCE [LARGE SCALE GENOMIC DNA]</scope>
    <source>
        <strain evidence="2">YR281</strain>
    </source>
</reference>
<keyword evidence="3" id="KW-1185">Reference proteome</keyword>
<feature type="region of interest" description="Disordered" evidence="1">
    <location>
        <begin position="60"/>
        <end position="90"/>
    </location>
</feature>